<evidence type="ECO:0000256" key="1">
    <source>
        <dbReference type="SAM" id="Phobius"/>
    </source>
</evidence>
<evidence type="ECO:0000313" key="4">
    <source>
        <dbReference type="EMBL" id="KKQ90867.1"/>
    </source>
</evidence>
<keyword evidence="1" id="KW-0812">Transmembrane</keyword>
<feature type="transmembrane region" description="Helical" evidence="1">
    <location>
        <begin position="26"/>
        <end position="47"/>
    </location>
</feature>
<dbReference type="InterPro" id="IPR035328">
    <property type="entry name" value="DUF3048_C"/>
</dbReference>
<evidence type="ECO:0008006" key="6">
    <source>
        <dbReference type="Google" id="ProtNLM"/>
    </source>
</evidence>
<dbReference type="InterPro" id="IPR023158">
    <property type="entry name" value="YerB-like_sf"/>
</dbReference>
<dbReference type="SUPFAM" id="SSF159774">
    <property type="entry name" value="YerB-like"/>
    <property type="match status" value="1"/>
</dbReference>
<keyword evidence="1" id="KW-0472">Membrane</keyword>
<feature type="domain" description="DUF3048" evidence="2">
    <location>
        <begin position="78"/>
        <end position="219"/>
    </location>
</feature>
<accession>A0A0G0LIG9</accession>
<keyword evidence="1" id="KW-1133">Transmembrane helix</keyword>
<name>A0A0G0LIG9_9BACT</name>
<dbReference type="InterPro" id="IPR021416">
    <property type="entry name" value="DUF3048_N"/>
</dbReference>
<comment type="caution">
    <text evidence="4">The sequence shown here is derived from an EMBL/GenBank/DDBJ whole genome shotgun (WGS) entry which is preliminary data.</text>
</comment>
<dbReference type="Proteomes" id="UP000033862">
    <property type="component" value="Unassembled WGS sequence"/>
</dbReference>
<dbReference type="Pfam" id="PF17479">
    <property type="entry name" value="DUF3048_C"/>
    <property type="match status" value="1"/>
</dbReference>
<reference evidence="4 5" key="1">
    <citation type="journal article" date="2015" name="Nature">
        <title>rRNA introns, odd ribosomes, and small enigmatic genomes across a large radiation of phyla.</title>
        <authorList>
            <person name="Brown C.T."/>
            <person name="Hug L.A."/>
            <person name="Thomas B.C."/>
            <person name="Sharon I."/>
            <person name="Castelle C.J."/>
            <person name="Singh A."/>
            <person name="Wilkins M.J."/>
            <person name="Williams K.H."/>
            <person name="Banfield J.F."/>
        </authorList>
    </citation>
    <scope>NUCLEOTIDE SEQUENCE [LARGE SCALE GENOMIC DNA]</scope>
</reference>
<proteinExistence type="predicted"/>
<feature type="domain" description="DUF3048" evidence="3">
    <location>
        <begin position="245"/>
        <end position="359"/>
    </location>
</feature>
<evidence type="ECO:0000259" key="2">
    <source>
        <dbReference type="Pfam" id="PF11258"/>
    </source>
</evidence>
<dbReference type="Pfam" id="PF11258">
    <property type="entry name" value="DUF3048"/>
    <property type="match status" value="1"/>
</dbReference>
<dbReference type="STRING" id="1618332.UT15_C0003G0042"/>
<dbReference type="AlphaFoldDB" id="A0A0G0LIG9"/>
<sequence length="374" mass="42335">MNKVAAINATDKKIIARNPKMARKKIFVVLFAIVFGSALGAAGYVAYKQYFKKESFESNLFFAKKTPKPTTTANPLDGTQAEQETANRHPLAVIIENHSQARPQIGLDKASIVYEAISEGGITRFMAIYGPKDAEKVGPVRSMRTFFLDWAAEYNAFLAHVGGNIDALDRIPREGSLDLDQFALDDKAYWRELEAGKAIEHTMYTNTVKLYEIAKSKGWDMNGDFTAFNFLDPKKFIVSSLPQSITIDFSSYSYKVNYQFDPINNNYPRTLSDSPHKDRSTGNQLSPVNIIIQSVNRKEGLTRINENSWTMETIGEGKAYVFYGGKKIDATWKKANLKDRTKFYDSQGEEIEFLPGQFWYEIVPPDVFDKIKIE</sequence>
<dbReference type="EMBL" id="LBVS01000003">
    <property type="protein sequence ID" value="KKQ90867.1"/>
    <property type="molecule type" value="Genomic_DNA"/>
</dbReference>
<evidence type="ECO:0000259" key="3">
    <source>
        <dbReference type="Pfam" id="PF17479"/>
    </source>
</evidence>
<evidence type="ECO:0000313" key="5">
    <source>
        <dbReference type="Proteomes" id="UP000033862"/>
    </source>
</evidence>
<gene>
    <name evidence="4" type="ORF">UT15_C0003G0042</name>
</gene>
<protein>
    <recommendedName>
        <fullName evidence="6">PT repeat-containing protein</fullName>
    </recommendedName>
</protein>
<dbReference type="Gene3D" id="3.50.90.10">
    <property type="entry name" value="YerB-like"/>
    <property type="match status" value="1"/>
</dbReference>
<organism evidence="4 5">
    <name type="scientific">Berkelbacteria bacterium GW2011_GWA1_39_10</name>
    <dbReference type="NCBI Taxonomy" id="1618332"/>
    <lineage>
        <taxon>Bacteria</taxon>
        <taxon>Candidatus Berkelbacteria</taxon>
    </lineage>
</organism>